<accession>A0A2A6BXP5</accession>
<sequence>MSFRAYSADFLSDPHKETKNFKSIENVYHILVFGQNSSEEIYEFEVPDELAGLIIGIRGRTIKVSSTAVPPFHPNINDLVLNEKALRAVIVEILEGKSEVIVCYSDYGFFDRVQRSQLRKMNK</sequence>
<dbReference type="SUPFAM" id="SSF63748">
    <property type="entry name" value="Tudor/PWWP/MBT"/>
    <property type="match status" value="1"/>
</dbReference>
<dbReference type="Gene3D" id="2.30.30.140">
    <property type="match status" value="1"/>
</dbReference>
<gene>
    <name evidence="1" type="primary">WBGene00100059</name>
</gene>
<protein>
    <submittedName>
        <fullName evidence="1">Uncharacterized protein</fullName>
    </submittedName>
</protein>
<accession>A0A8R1YAG9</accession>
<reference evidence="1" key="2">
    <citation type="submission" date="2022-06" db="UniProtKB">
        <authorList>
            <consortium name="EnsemblMetazoa"/>
        </authorList>
    </citation>
    <scope>IDENTIFICATION</scope>
    <source>
        <strain evidence="1">PS312</strain>
    </source>
</reference>
<name>A0A2A6BXP5_PRIPA</name>
<dbReference type="EnsemblMetazoa" id="PPA10505.1">
    <property type="protein sequence ID" value="PPA10505.1"/>
    <property type="gene ID" value="WBGene00100059"/>
</dbReference>
<proteinExistence type="predicted"/>
<organism evidence="1 2">
    <name type="scientific">Pristionchus pacificus</name>
    <name type="common">Parasitic nematode worm</name>
    <dbReference type="NCBI Taxonomy" id="54126"/>
    <lineage>
        <taxon>Eukaryota</taxon>
        <taxon>Metazoa</taxon>
        <taxon>Ecdysozoa</taxon>
        <taxon>Nematoda</taxon>
        <taxon>Chromadorea</taxon>
        <taxon>Rhabditida</taxon>
        <taxon>Rhabditina</taxon>
        <taxon>Diplogasteromorpha</taxon>
        <taxon>Diplogasteroidea</taxon>
        <taxon>Neodiplogasteridae</taxon>
        <taxon>Pristionchus</taxon>
    </lineage>
</organism>
<keyword evidence="2" id="KW-1185">Reference proteome</keyword>
<dbReference type="Proteomes" id="UP000005239">
    <property type="component" value="Unassembled WGS sequence"/>
</dbReference>
<evidence type="ECO:0000313" key="2">
    <source>
        <dbReference type="Proteomes" id="UP000005239"/>
    </source>
</evidence>
<evidence type="ECO:0000313" key="1">
    <source>
        <dbReference type="EnsemblMetazoa" id="PPA10505.1"/>
    </source>
</evidence>
<dbReference type="AlphaFoldDB" id="A0A2A6BXP5"/>
<reference evidence="2" key="1">
    <citation type="journal article" date="2008" name="Nat. Genet.">
        <title>The Pristionchus pacificus genome provides a unique perspective on nematode lifestyle and parasitism.</title>
        <authorList>
            <person name="Dieterich C."/>
            <person name="Clifton S.W."/>
            <person name="Schuster L.N."/>
            <person name="Chinwalla A."/>
            <person name="Delehaunty K."/>
            <person name="Dinkelacker I."/>
            <person name="Fulton L."/>
            <person name="Fulton R."/>
            <person name="Godfrey J."/>
            <person name="Minx P."/>
            <person name="Mitreva M."/>
            <person name="Roeseler W."/>
            <person name="Tian H."/>
            <person name="Witte H."/>
            <person name="Yang S.P."/>
            <person name="Wilson R.K."/>
            <person name="Sommer R.J."/>
        </authorList>
    </citation>
    <scope>NUCLEOTIDE SEQUENCE [LARGE SCALE GENOMIC DNA]</scope>
    <source>
        <strain evidence="2">PS312</strain>
    </source>
</reference>